<proteinExistence type="predicted"/>
<name>A0ABR2F2H5_9ROSI</name>
<reference evidence="1 2" key="1">
    <citation type="journal article" date="2024" name="G3 (Bethesda)">
        <title>Genome assembly of Hibiscus sabdariffa L. provides insights into metabolisms of medicinal natural products.</title>
        <authorList>
            <person name="Kim T."/>
        </authorList>
    </citation>
    <scope>NUCLEOTIDE SEQUENCE [LARGE SCALE GENOMIC DNA]</scope>
    <source>
        <strain evidence="1">TK-2024</strain>
        <tissue evidence="1">Old leaves</tissue>
    </source>
</reference>
<organism evidence="1 2">
    <name type="scientific">Hibiscus sabdariffa</name>
    <name type="common">roselle</name>
    <dbReference type="NCBI Taxonomy" id="183260"/>
    <lineage>
        <taxon>Eukaryota</taxon>
        <taxon>Viridiplantae</taxon>
        <taxon>Streptophyta</taxon>
        <taxon>Embryophyta</taxon>
        <taxon>Tracheophyta</taxon>
        <taxon>Spermatophyta</taxon>
        <taxon>Magnoliopsida</taxon>
        <taxon>eudicotyledons</taxon>
        <taxon>Gunneridae</taxon>
        <taxon>Pentapetalae</taxon>
        <taxon>rosids</taxon>
        <taxon>malvids</taxon>
        <taxon>Malvales</taxon>
        <taxon>Malvaceae</taxon>
        <taxon>Malvoideae</taxon>
        <taxon>Hibiscus</taxon>
    </lineage>
</organism>
<gene>
    <name evidence="1" type="ORF">V6N12_007683</name>
</gene>
<keyword evidence="2" id="KW-1185">Reference proteome</keyword>
<protein>
    <submittedName>
        <fullName evidence="1">Uncharacterized protein</fullName>
    </submittedName>
</protein>
<evidence type="ECO:0000313" key="2">
    <source>
        <dbReference type="Proteomes" id="UP001472677"/>
    </source>
</evidence>
<dbReference type="Proteomes" id="UP001472677">
    <property type="component" value="Unassembled WGS sequence"/>
</dbReference>
<accession>A0ABR2F2H5</accession>
<sequence length="91" mass="10046">MDGIGLLNLARCVASNLVQEDVELGVIEVKEFRKIDESCDVVNDTGGMIFLENLAIACDFNIISKLQENFNFDGSRDISRAMQEFGLSGRS</sequence>
<comment type="caution">
    <text evidence="1">The sequence shown here is derived from an EMBL/GenBank/DDBJ whole genome shotgun (WGS) entry which is preliminary data.</text>
</comment>
<evidence type="ECO:0000313" key="1">
    <source>
        <dbReference type="EMBL" id="KAK8569151.1"/>
    </source>
</evidence>
<dbReference type="EMBL" id="JBBPBM010000009">
    <property type="protein sequence ID" value="KAK8569151.1"/>
    <property type="molecule type" value="Genomic_DNA"/>
</dbReference>